<evidence type="ECO:0000313" key="1">
    <source>
        <dbReference type="EMBL" id="MBX62545.1"/>
    </source>
</evidence>
<accession>A0A2P2Q6D3</accession>
<organism evidence="1">
    <name type="scientific">Rhizophora mucronata</name>
    <name type="common">Asiatic mangrove</name>
    <dbReference type="NCBI Taxonomy" id="61149"/>
    <lineage>
        <taxon>Eukaryota</taxon>
        <taxon>Viridiplantae</taxon>
        <taxon>Streptophyta</taxon>
        <taxon>Embryophyta</taxon>
        <taxon>Tracheophyta</taxon>
        <taxon>Spermatophyta</taxon>
        <taxon>Magnoliopsida</taxon>
        <taxon>eudicotyledons</taxon>
        <taxon>Gunneridae</taxon>
        <taxon>Pentapetalae</taxon>
        <taxon>rosids</taxon>
        <taxon>fabids</taxon>
        <taxon>Malpighiales</taxon>
        <taxon>Rhizophoraceae</taxon>
        <taxon>Rhizophora</taxon>
    </lineage>
</organism>
<dbReference type="AlphaFoldDB" id="A0A2P2Q6D3"/>
<sequence length="67" mass="7819">MNAVSNLIMGTVSYFGGESSLVNFDRVKGENKHHFWKLLRKSRVPQSLHDMTLFLKTFLSVPLDWYM</sequence>
<protein>
    <submittedName>
        <fullName evidence="1">Uncharacterized protein</fullName>
    </submittedName>
</protein>
<proteinExistence type="predicted"/>
<name>A0A2P2Q6D3_RHIMU</name>
<dbReference type="EMBL" id="GGEC01082061">
    <property type="protein sequence ID" value="MBX62545.1"/>
    <property type="molecule type" value="Transcribed_RNA"/>
</dbReference>
<reference evidence="1" key="1">
    <citation type="submission" date="2018-02" db="EMBL/GenBank/DDBJ databases">
        <title>Rhizophora mucronata_Transcriptome.</title>
        <authorList>
            <person name="Meera S.P."/>
            <person name="Sreeshan A."/>
            <person name="Augustine A."/>
        </authorList>
    </citation>
    <scope>NUCLEOTIDE SEQUENCE</scope>
    <source>
        <tissue evidence="1">Leaf</tissue>
    </source>
</reference>